<feature type="domain" description="Integrase catalytic" evidence="1">
    <location>
        <begin position="51"/>
        <end position="148"/>
    </location>
</feature>
<dbReference type="PANTHER" id="PTHR37984">
    <property type="entry name" value="PROTEIN CBG26694"/>
    <property type="match status" value="1"/>
</dbReference>
<protein>
    <recommendedName>
        <fullName evidence="1">Integrase catalytic domain-containing protein</fullName>
    </recommendedName>
</protein>
<dbReference type="EMBL" id="JARPOI010000371">
    <property type="protein sequence ID" value="KAJ9128828.1"/>
    <property type="molecule type" value="Genomic_DNA"/>
</dbReference>
<dbReference type="InterPro" id="IPR050951">
    <property type="entry name" value="Retrovirus_Pol_polyprotein"/>
</dbReference>
<dbReference type="Gene3D" id="3.30.420.10">
    <property type="entry name" value="Ribonuclease H-like superfamily/Ribonuclease H"/>
    <property type="match status" value="1"/>
</dbReference>
<gene>
    <name evidence="2" type="ORF">P3X46_034432</name>
</gene>
<accession>A0ABQ9KA45</accession>
<name>A0ABQ9KA45_HEVBR</name>
<evidence type="ECO:0000313" key="3">
    <source>
        <dbReference type="Proteomes" id="UP001174677"/>
    </source>
</evidence>
<dbReference type="InterPro" id="IPR012337">
    <property type="entry name" value="RNaseH-like_sf"/>
</dbReference>
<dbReference type="InterPro" id="IPR001584">
    <property type="entry name" value="Integrase_cat-core"/>
</dbReference>
<dbReference type="InterPro" id="IPR036397">
    <property type="entry name" value="RNaseH_sf"/>
</dbReference>
<organism evidence="2 3">
    <name type="scientific">Hevea brasiliensis</name>
    <name type="common">Para rubber tree</name>
    <name type="synonym">Siphonia brasiliensis</name>
    <dbReference type="NCBI Taxonomy" id="3981"/>
    <lineage>
        <taxon>Eukaryota</taxon>
        <taxon>Viridiplantae</taxon>
        <taxon>Streptophyta</taxon>
        <taxon>Embryophyta</taxon>
        <taxon>Tracheophyta</taxon>
        <taxon>Spermatophyta</taxon>
        <taxon>Magnoliopsida</taxon>
        <taxon>eudicotyledons</taxon>
        <taxon>Gunneridae</taxon>
        <taxon>Pentapetalae</taxon>
        <taxon>rosids</taxon>
        <taxon>fabids</taxon>
        <taxon>Malpighiales</taxon>
        <taxon>Euphorbiaceae</taxon>
        <taxon>Crotonoideae</taxon>
        <taxon>Micrandreae</taxon>
        <taxon>Hevea</taxon>
    </lineage>
</organism>
<reference evidence="2 3" key="1">
    <citation type="journal article" date="2023" name="Plant Biotechnol. J.">
        <title>Chromosome-level wild Hevea brasiliensis genome provides new tools for genomic-assisted breeding and valuable loci to elevate rubber yield.</title>
        <authorList>
            <person name="Cheng H."/>
            <person name="Song X."/>
            <person name="Hu Y."/>
            <person name="Wu T."/>
            <person name="Yang Q."/>
            <person name="An Z."/>
            <person name="Feng S."/>
            <person name="Deng Z."/>
            <person name="Wu W."/>
            <person name="Zeng X."/>
            <person name="Tu M."/>
            <person name="Wang X."/>
            <person name="Huang H."/>
        </authorList>
    </citation>
    <scope>NUCLEOTIDE SEQUENCE [LARGE SCALE GENOMIC DNA]</scope>
    <source>
        <strain evidence="2">MT/VB/25A 57/8</strain>
    </source>
</reference>
<evidence type="ECO:0000313" key="2">
    <source>
        <dbReference type="EMBL" id="KAJ9128828.1"/>
    </source>
</evidence>
<sequence>HCSLHCRYGQFCNFAIRPATTSLNGLKQKQHNSSPPIKPYLLSRNIFCHNGIPKVIITDKGTQFEVHKFRGFYAKWGIDLRFALIYHPLSNSMTEVTNRTILSGLKRRLDKVKGKWPEELPFALWAFRTTPRSTISAMNDEDLRFNLDLAKTIKDRAFIKMAEYHQRMTSMYNQKVKHKSFTVGNLVMKKLDISRGIVGARKLGSNWEGPYVISKVIHPRAYKITYPSGSELPRAWNVCNLKKYYQ</sequence>
<feature type="non-terminal residue" evidence="2">
    <location>
        <position position="1"/>
    </location>
</feature>
<keyword evidence="3" id="KW-1185">Reference proteome</keyword>
<comment type="caution">
    <text evidence="2">The sequence shown here is derived from an EMBL/GenBank/DDBJ whole genome shotgun (WGS) entry which is preliminary data.</text>
</comment>
<evidence type="ECO:0000259" key="1">
    <source>
        <dbReference type="PROSITE" id="PS50994"/>
    </source>
</evidence>
<dbReference type="PANTHER" id="PTHR37984:SF5">
    <property type="entry name" value="PROTEIN NYNRIN-LIKE"/>
    <property type="match status" value="1"/>
</dbReference>
<dbReference type="Proteomes" id="UP001174677">
    <property type="component" value="Unassembled WGS sequence"/>
</dbReference>
<dbReference type="SUPFAM" id="SSF53098">
    <property type="entry name" value="Ribonuclease H-like"/>
    <property type="match status" value="1"/>
</dbReference>
<dbReference type="PROSITE" id="PS50994">
    <property type="entry name" value="INTEGRASE"/>
    <property type="match status" value="1"/>
</dbReference>
<proteinExistence type="predicted"/>